<sequence>MNEAVQQLTHVLPLPASCGQSKDWNEVSRAVGTELPADYKQFIETFGGGYVDQHLWVLEPGCANEHYDLITGIKHGDEALEGLWELVEKPRELASGGRLIVWATTDNGEIGYWLARPGQSPEQWTVMVNDESGTVWEHFDMGFARFLLSALDRDIVSEVLSYAFPKDPHGFEPSGDFV</sequence>
<dbReference type="InterPro" id="IPR018958">
    <property type="entry name" value="Knr4/Smi1-like_dom"/>
</dbReference>
<dbReference type="SUPFAM" id="SSF160631">
    <property type="entry name" value="SMI1/KNR4-like"/>
    <property type="match status" value="1"/>
</dbReference>
<dbReference type="Pfam" id="PF09346">
    <property type="entry name" value="SMI1_KNR4"/>
    <property type="match status" value="1"/>
</dbReference>
<evidence type="ECO:0000313" key="3">
    <source>
        <dbReference type="Proteomes" id="UP000657385"/>
    </source>
</evidence>
<dbReference type="AlphaFoldDB" id="A0A931FD64"/>
<evidence type="ECO:0000259" key="1">
    <source>
        <dbReference type="Pfam" id="PF09346"/>
    </source>
</evidence>
<evidence type="ECO:0000313" key="2">
    <source>
        <dbReference type="EMBL" id="MBF9070397.1"/>
    </source>
</evidence>
<name>A0A931FD64_9ACTN</name>
<feature type="domain" description="Knr4/Smi1-like" evidence="1">
    <location>
        <begin position="22"/>
        <end position="141"/>
    </location>
</feature>
<keyword evidence="3" id="KW-1185">Reference proteome</keyword>
<reference evidence="2" key="1">
    <citation type="submission" date="2020-11" db="EMBL/GenBank/DDBJ databases">
        <title>Isolation and identification of active actinomycetes.</title>
        <authorList>
            <person name="Yu B."/>
        </authorList>
    </citation>
    <scope>NUCLEOTIDE SEQUENCE</scope>
    <source>
        <strain evidence="2">NEAU-YB345</strain>
    </source>
</reference>
<comment type="caution">
    <text evidence="2">The sequence shown here is derived from an EMBL/GenBank/DDBJ whole genome shotgun (WGS) entry which is preliminary data.</text>
</comment>
<dbReference type="InterPro" id="IPR037883">
    <property type="entry name" value="Knr4/Smi1-like_sf"/>
</dbReference>
<protein>
    <submittedName>
        <fullName evidence="2">SMI1/KNR4 family protein</fullName>
    </submittedName>
</protein>
<accession>A0A931FD64</accession>
<gene>
    <name evidence="2" type="ORF">I2501_20435</name>
</gene>
<organism evidence="2 3">
    <name type="scientific">Streptacidiphilus fuscans</name>
    <dbReference type="NCBI Taxonomy" id="2789292"/>
    <lineage>
        <taxon>Bacteria</taxon>
        <taxon>Bacillati</taxon>
        <taxon>Actinomycetota</taxon>
        <taxon>Actinomycetes</taxon>
        <taxon>Kitasatosporales</taxon>
        <taxon>Streptomycetaceae</taxon>
        <taxon>Streptacidiphilus</taxon>
    </lineage>
</organism>
<dbReference type="Proteomes" id="UP000657385">
    <property type="component" value="Unassembled WGS sequence"/>
</dbReference>
<dbReference type="Gene3D" id="3.40.1580.10">
    <property type="entry name" value="SMI1/KNR4-like"/>
    <property type="match status" value="1"/>
</dbReference>
<dbReference type="RefSeq" id="WP_196195571.1">
    <property type="nucleotide sequence ID" value="NZ_JADPRT010000008.1"/>
</dbReference>
<proteinExistence type="predicted"/>
<dbReference type="EMBL" id="JADPRT010000008">
    <property type="protein sequence ID" value="MBF9070397.1"/>
    <property type="molecule type" value="Genomic_DNA"/>
</dbReference>